<proteinExistence type="predicted"/>
<name>A0A1H9RXF8_9GAMM</name>
<protein>
    <submittedName>
        <fullName evidence="2">Uncharacterized protein</fullName>
    </submittedName>
</protein>
<accession>A0A1H9RXF8</accession>
<dbReference type="Proteomes" id="UP000199267">
    <property type="component" value="Unassembled WGS sequence"/>
</dbReference>
<organism evidence="2 3">
    <name type="scientific">Azotobacter beijerinckii</name>
    <dbReference type="NCBI Taxonomy" id="170623"/>
    <lineage>
        <taxon>Bacteria</taxon>
        <taxon>Pseudomonadati</taxon>
        <taxon>Pseudomonadota</taxon>
        <taxon>Gammaproteobacteria</taxon>
        <taxon>Pseudomonadales</taxon>
        <taxon>Pseudomonadaceae</taxon>
        <taxon>Azotobacter</taxon>
    </lineage>
</organism>
<evidence type="ECO:0000256" key="1">
    <source>
        <dbReference type="SAM" id="MobiDB-lite"/>
    </source>
</evidence>
<evidence type="ECO:0000313" key="2">
    <source>
        <dbReference type="EMBL" id="SER77451.1"/>
    </source>
</evidence>
<feature type="region of interest" description="Disordered" evidence="1">
    <location>
        <begin position="87"/>
        <end position="137"/>
    </location>
</feature>
<dbReference type="EMBL" id="FOFJ01000088">
    <property type="protein sequence ID" value="SER77451.1"/>
    <property type="molecule type" value="Genomic_DNA"/>
</dbReference>
<sequence>MPPLTTSSLVLGPARDTSCKSSAFNQPLGCVFGLWTTLLTPSADRHAASVSQPLRRWSPGFHGHARLHGHPAKRAVGSSNLQAKGRIAPSNWQARQRRQSARPAGVTGHTLSPISPTHWKATSPEEASPCAPQKENRHAYTRKTARHGREPSRHRLRPWAYPPWGRACWWPPAPVCWPNRRPRWASAPLAARRASPRNGF</sequence>
<gene>
    <name evidence="2" type="ORF">SAMN04244573_04287</name>
</gene>
<dbReference type="AlphaFoldDB" id="A0A1H9RXF8"/>
<reference evidence="2 3" key="1">
    <citation type="submission" date="2016-10" db="EMBL/GenBank/DDBJ databases">
        <authorList>
            <person name="de Groot N.N."/>
        </authorList>
    </citation>
    <scope>NUCLEOTIDE SEQUENCE [LARGE SCALE GENOMIC DNA]</scope>
    <source>
        <strain evidence="2 3">DSM 378</strain>
    </source>
</reference>
<evidence type="ECO:0000313" key="3">
    <source>
        <dbReference type="Proteomes" id="UP000199267"/>
    </source>
</evidence>